<keyword evidence="3" id="KW-1185">Reference proteome</keyword>
<dbReference type="OrthoDB" id="10013335at2"/>
<evidence type="ECO:0000256" key="1">
    <source>
        <dbReference type="SAM" id="Phobius"/>
    </source>
</evidence>
<dbReference type="AlphaFoldDB" id="A0A418XS44"/>
<dbReference type="EMBL" id="QYYA01000021">
    <property type="protein sequence ID" value="RJG15346.1"/>
    <property type="molecule type" value="Genomic_DNA"/>
</dbReference>
<reference evidence="2 3" key="1">
    <citation type="submission" date="2018-09" db="EMBL/GenBank/DDBJ databases">
        <title>Alcanivorax profundi sp. nov., isolated from 1000 m-depth seawater of the Mariana Trench.</title>
        <authorList>
            <person name="Liu J."/>
        </authorList>
    </citation>
    <scope>NUCLEOTIDE SEQUENCE [LARGE SCALE GENOMIC DNA]</scope>
    <source>
        <strain evidence="2 3">MTEO17</strain>
    </source>
</reference>
<protein>
    <submittedName>
        <fullName evidence="2">Uncharacterized protein</fullName>
    </submittedName>
</protein>
<name>A0A418XS44_9GAMM</name>
<evidence type="ECO:0000313" key="3">
    <source>
        <dbReference type="Proteomes" id="UP000283734"/>
    </source>
</evidence>
<accession>A0A418XS44</accession>
<comment type="caution">
    <text evidence="2">The sequence shown here is derived from an EMBL/GenBank/DDBJ whole genome shotgun (WGS) entry which is preliminary data.</text>
</comment>
<feature type="transmembrane region" description="Helical" evidence="1">
    <location>
        <begin position="18"/>
        <end position="38"/>
    </location>
</feature>
<dbReference type="RefSeq" id="WP_119918579.1">
    <property type="nucleotide sequence ID" value="NZ_QYYA01000021.1"/>
</dbReference>
<organism evidence="2 3">
    <name type="scientific">Alcanivorax profundi</name>
    <dbReference type="NCBI Taxonomy" id="2338368"/>
    <lineage>
        <taxon>Bacteria</taxon>
        <taxon>Pseudomonadati</taxon>
        <taxon>Pseudomonadota</taxon>
        <taxon>Gammaproteobacteria</taxon>
        <taxon>Oceanospirillales</taxon>
        <taxon>Alcanivoracaceae</taxon>
        <taxon>Alcanivorax</taxon>
    </lineage>
</organism>
<keyword evidence="1" id="KW-0812">Transmembrane</keyword>
<sequence length="167" mass="19381">MIQQRPGDVLEVFYEDNWYYLVVITKIFMFGGNIVYAFHGDGKKIDDFVPSTEKSGFNICTDFLLPKKEGIVKRIGKVEDPAKYLVINLIKGCHEHRKGMKAKEWWLYTVDPPRKHVARVSRLTKRESLAMDSGMFAFDLTAKKIHENYTPDQNPFIERGVFRGLFS</sequence>
<gene>
    <name evidence="2" type="ORF">D4A39_16650</name>
</gene>
<dbReference type="Proteomes" id="UP000283734">
    <property type="component" value="Unassembled WGS sequence"/>
</dbReference>
<evidence type="ECO:0000313" key="2">
    <source>
        <dbReference type="EMBL" id="RJG15346.1"/>
    </source>
</evidence>
<proteinExistence type="predicted"/>
<keyword evidence="1" id="KW-1133">Transmembrane helix</keyword>
<keyword evidence="1" id="KW-0472">Membrane</keyword>